<accession>A0AAD8YL29</accession>
<comment type="caution">
    <text evidence="1">The sequence shown here is derived from an EMBL/GenBank/DDBJ whole genome shotgun (WGS) entry which is preliminary data.</text>
</comment>
<dbReference type="AlphaFoldDB" id="A0AAD8YL29"/>
<reference evidence="1" key="1">
    <citation type="submission" date="2023-06" db="EMBL/GenBank/DDBJ databases">
        <title>Survivors Of The Sea: Transcriptome response of Skeletonema marinoi to long-term dormancy.</title>
        <authorList>
            <person name="Pinder M.I.M."/>
            <person name="Kourtchenko O."/>
            <person name="Robertson E.K."/>
            <person name="Larsson T."/>
            <person name="Maumus F."/>
            <person name="Osuna-Cruz C.M."/>
            <person name="Vancaester E."/>
            <person name="Stenow R."/>
            <person name="Vandepoele K."/>
            <person name="Ploug H."/>
            <person name="Bruchert V."/>
            <person name="Godhe A."/>
            <person name="Topel M."/>
        </authorList>
    </citation>
    <scope>NUCLEOTIDE SEQUENCE</scope>
    <source>
        <strain evidence="1">R05AC</strain>
    </source>
</reference>
<proteinExistence type="predicted"/>
<dbReference type="Proteomes" id="UP001224775">
    <property type="component" value="Unassembled WGS sequence"/>
</dbReference>
<organism evidence="1 2">
    <name type="scientific">Skeletonema marinoi</name>
    <dbReference type="NCBI Taxonomy" id="267567"/>
    <lineage>
        <taxon>Eukaryota</taxon>
        <taxon>Sar</taxon>
        <taxon>Stramenopiles</taxon>
        <taxon>Ochrophyta</taxon>
        <taxon>Bacillariophyta</taxon>
        <taxon>Coscinodiscophyceae</taxon>
        <taxon>Thalassiosirophycidae</taxon>
        <taxon>Thalassiosirales</taxon>
        <taxon>Skeletonemataceae</taxon>
        <taxon>Skeletonema</taxon>
        <taxon>Skeletonema marinoi-dohrnii complex</taxon>
    </lineage>
</organism>
<gene>
    <name evidence="1" type="ORF">QTG54_001462</name>
</gene>
<name>A0AAD8YL29_9STRA</name>
<sequence>MPMATELKTRSKCTYHCRSRRRIEGTGEWSGQYEGTLRNCANDALLGVTYTFPRQSSTVNSGGGGESGISGGVQIVDTDYLAEITQQQQFNLNGDISSELGFGNVNTDLGYYSFRVLPNLLPGNFYVVFEAPEGYRLTAGSGMYWEVQEAELNDVVQPVLEADWNKKSDDDDENRYLQEVYWWYNTTMTDGNDSFAMQQ</sequence>
<evidence type="ECO:0000313" key="2">
    <source>
        <dbReference type="Proteomes" id="UP001224775"/>
    </source>
</evidence>
<dbReference type="EMBL" id="JATAAI010000002">
    <property type="protein sequence ID" value="KAK1747499.1"/>
    <property type="molecule type" value="Genomic_DNA"/>
</dbReference>
<keyword evidence="2" id="KW-1185">Reference proteome</keyword>
<evidence type="ECO:0000313" key="1">
    <source>
        <dbReference type="EMBL" id="KAK1747499.1"/>
    </source>
</evidence>
<protein>
    <submittedName>
        <fullName evidence="1">Uncharacterized protein</fullName>
    </submittedName>
</protein>